<sequence>MKAVRLYASKDLRVENIAPPTALESGWVRLKVSAAGICGSDLHNFSTGQWISRSPSVAGHEFAGVVTEIGTGVSGFKPGDTVIADSRYWCGDCPACASGRHNVCSTLGFIGEVCDGGFAEETALPARLLVHYAADINPVVAAMGEPLSVALHAIRKQRVPSGEAVLVVGCGPIGGLVALLLSRLHDGPVLVCDRNEQRAELVSRVTGAIKVELDKPALERALSGKTLRYAIDATGNIAVLNAIIDVLSGGGSLALVGISHGKIELDPNILVEREISLIGCHAYQDELQEIAALLPELEASLVKLIDREISLDEVPEAYDRLLAGQAEGLKTIIRIGA</sequence>
<protein>
    <submittedName>
        <fullName evidence="7">Alcohol dehydrogenase catalytic domain-containing protein</fullName>
    </submittedName>
</protein>
<dbReference type="PROSITE" id="PS00059">
    <property type="entry name" value="ADH_ZINC"/>
    <property type="match status" value="1"/>
</dbReference>
<organism evidence="7 8">
    <name type="scientific">Ochrobactrum soli</name>
    <dbReference type="NCBI Taxonomy" id="2448455"/>
    <lineage>
        <taxon>Bacteria</taxon>
        <taxon>Pseudomonadati</taxon>
        <taxon>Pseudomonadota</taxon>
        <taxon>Alphaproteobacteria</taxon>
        <taxon>Hyphomicrobiales</taxon>
        <taxon>Brucellaceae</taxon>
        <taxon>Brucella/Ochrobactrum group</taxon>
        <taxon>Ochrobactrum</taxon>
    </lineage>
</organism>
<evidence type="ECO:0000256" key="4">
    <source>
        <dbReference type="RuleBase" id="RU361277"/>
    </source>
</evidence>
<dbReference type="GO" id="GO:0008270">
    <property type="term" value="F:zinc ion binding"/>
    <property type="evidence" value="ECO:0007669"/>
    <property type="project" value="InterPro"/>
</dbReference>
<dbReference type="InterPro" id="IPR013149">
    <property type="entry name" value="ADH-like_C"/>
</dbReference>
<dbReference type="InterPro" id="IPR011032">
    <property type="entry name" value="GroES-like_sf"/>
</dbReference>
<dbReference type="AlphaFoldDB" id="A0A849KK87"/>
<dbReference type="Proteomes" id="UP000574931">
    <property type="component" value="Unassembled WGS sequence"/>
</dbReference>
<dbReference type="SUPFAM" id="SSF50129">
    <property type="entry name" value="GroES-like"/>
    <property type="match status" value="1"/>
</dbReference>
<dbReference type="PANTHER" id="PTHR43401">
    <property type="entry name" value="L-THREONINE 3-DEHYDROGENASE"/>
    <property type="match status" value="1"/>
</dbReference>
<dbReference type="EMBL" id="JABFCY010000003">
    <property type="protein sequence ID" value="NNU59940.1"/>
    <property type="molecule type" value="Genomic_DNA"/>
</dbReference>
<dbReference type="SUPFAM" id="SSF51735">
    <property type="entry name" value="NAD(P)-binding Rossmann-fold domains"/>
    <property type="match status" value="1"/>
</dbReference>
<dbReference type="InterPro" id="IPR036291">
    <property type="entry name" value="NAD(P)-bd_dom_sf"/>
</dbReference>
<evidence type="ECO:0000256" key="2">
    <source>
        <dbReference type="ARBA" id="ARBA00022833"/>
    </source>
</evidence>
<dbReference type="RefSeq" id="WP_124915427.1">
    <property type="nucleotide sequence ID" value="NZ_JABFCY010000003.1"/>
</dbReference>
<evidence type="ECO:0000256" key="3">
    <source>
        <dbReference type="ARBA" id="ARBA00023002"/>
    </source>
</evidence>
<comment type="cofactor">
    <cofactor evidence="4">
        <name>Zn(2+)</name>
        <dbReference type="ChEBI" id="CHEBI:29105"/>
    </cofactor>
</comment>
<dbReference type="GO" id="GO:0016491">
    <property type="term" value="F:oxidoreductase activity"/>
    <property type="evidence" value="ECO:0007669"/>
    <property type="project" value="UniProtKB-KW"/>
</dbReference>
<evidence type="ECO:0000313" key="8">
    <source>
        <dbReference type="Proteomes" id="UP000574931"/>
    </source>
</evidence>
<keyword evidence="1 4" id="KW-0479">Metal-binding</keyword>
<feature type="domain" description="Alcohol dehydrogenase-like C-terminal" evidence="5">
    <location>
        <begin position="175"/>
        <end position="293"/>
    </location>
</feature>
<dbReference type="InterPro" id="IPR002328">
    <property type="entry name" value="ADH_Zn_CS"/>
</dbReference>
<dbReference type="InterPro" id="IPR013154">
    <property type="entry name" value="ADH-like_N"/>
</dbReference>
<feature type="domain" description="Alcohol dehydrogenase-like N-terminal" evidence="6">
    <location>
        <begin position="25"/>
        <end position="131"/>
    </location>
</feature>
<dbReference type="Pfam" id="PF00107">
    <property type="entry name" value="ADH_zinc_N"/>
    <property type="match status" value="1"/>
</dbReference>
<reference evidence="7 8" key="1">
    <citation type="submission" date="2020-05" db="EMBL/GenBank/DDBJ databases">
        <title>Draft Genome Sequence of Ochrobactrum soli Isolated from Stable Fly Gut.</title>
        <authorList>
            <person name="Pileggi M.T."/>
            <person name="Vazhakkala L.J."/>
            <person name="Wong C.N."/>
        </authorList>
    </citation>
    <scope>NUCLEOTIDE SEQUENCE [LARGE SCALE GENOMIC DNA]</scope>
    <source>
        <strain evidence="7 8">MTP-C0764</strain>
    </source>
</reference>
<comment type="similarity">
    <text evidence="4">Belongs to the zinc-containing alcohol dehydrogenase family.</text>
</comment>
<dbReference type="Pfam" id="PF08240">
    <property type="entry name" value="ADH_N"/>
    <property type="match status" value="1"/>
</dbReference>
<dbReference type="PANTHER" id="PTHR43401:SF2">
    <property type="entry name" value="L-THREONINE 3-DEHYDROGENASE"/>
    <property type="match status" value="1"/>
</dbReference>
<evidence type="ECO:0000256" key="1">
    <source>
        <dbReference type="ARBA" id="ARBA00022723"/>
    </source>
</evidence>
<dbReference type="Gene3D" id="3.40.50.720">
    <property type="entry name" value="NAD(P)-binding Rossmann-like Domain"/>
    <property type="match status" value="1"/>
</dbReference>
<evidence type="ECO:0000259" key="5">
    <source>
        <dbReference type="Pfam" id="PF00107"/>
    </source>
</evidence>
<dbReference type="Gene3D" id="3.90.180.10">
    <property type="entry name" value="Medium-chain alcohol dehydrogenases, catalytic domain"/>
    <property type="match status" value="1"/>
</dbReference>
<dbReference type="InterPro" id="IPR050129">
    <property type="entry name" value="Zn_alcohol_dh"/>
</dbReference>
<comment type="caution">
    <text evidence="7">The sequence shown here is derived from an EMBL/GenBank/DDBJ whole genome shotgun (WGS) entry which is preliminary data.</text>
</comment>
<keyword evidence="2 4" id="KW-0862">Zinc</keyword>
<keyword evidence="3" id="KW-0560">Oxidoreductase</keyword>
<name>A0A849KK87_9HYPH</name>
<evidence type="ECO:0000259" key="6">
    <source>
        <dbReference type="Pfam" id="PF08240"/>
    </source>
</evidence>
<accession>A0A849KK87</accession>
<proteinExistence type="inferred from homology"/>
<gene>
    <name evidence="7" type="ORF">HKX02_06655</name>
</gene>
<evidence type="ECO:0000313" key="7">
    <source>
        <dbReference type="EMBL" id="NNU59940.1"/>
    </source>
</evidence>
<keyword evidence="8" id="KW-1185">Reference proteome</keyword>